<protein>
    <submittedName>
        <fullName evidence="1">Uncharacterized protein</fullName>
    </submittedName>
</protein>
<evidence type="ECO:0000313" key="2">
    <source>
        <dbReference type="Proteomes" id="UP000823388"/>
    </source>
</evidence>
<evidence type="ECO:0000313" key="1">
    <source>
        <dbReference type="EMBL" id="KAG2560489.1"/>
    </source>
</evidence>
<dbReference type="EMBL" id="CM029051">
    <property type="protein sequence ID" value="KAG2560489.1"/>
    <property type="molecule type" value="Genomic_DNA"/>
</dbReference>
<dbReference type="AlphaFoldDB" id="A0A8T0PIM2"/>
<keyword evidence="2" id="KW-1185">Reference proteome</keyword>
<sequence>MPKEQDKVPQRWSLCQKHIVCSNHGHRENELSQKDIARTGCEARGLVLVGRGFGQRHYYTNGIAGQCLFINRGVYKIQPPRLMSATSYIGRLSCWVQISHTNYVPNDKL</sequence>
<reference evidence="1" key="1">
    <citation type="submission" date="2020-05" db="EMBL/GenBank/DDBJ databases">
        <title>WGS assembly of Panicum virgatum.</title>
        <authorList>
            <person name="Lovell J.T."/>
            <person name="Jenkins J."/>
            <person name="Shu S."/>
            <person name="Juenger T.E."/>
            <person name="Schmutz J."/>
        </authorList>
    </citation>
    <scope>NUCLEOTIDE SEQUENCE</scope>
    <source>
        <strain evidence="1">AP13</strain>
    </source>
</reference>
<organism evidence="1 2">
    <name type="scientific">Panicum virgatum</name>
    <name type="common">Blackwell switchgrass</name>
    <dbReference type="NCBI Taxonomy" id="38727"/>
    <lineage>
        <taxon>Eukaryota</taxon>
        <taxon>Viridiplantae</taxon>
        <taxon>Streptophyta</taxon>
        <taxon>Embryophyta</taxon>
        <taxon>Tracheophyta</taxon>
        <taxon>Spermatophyta</taxon>
        <taxon>Magnoliopsida</taxon>
        <taxon>Liliopsida</taxon>
        <taxon>Poales</taxon>
        <taxon>Poaceae</taxon>
        <taxon>PACMAD clade</taxon>
        <taxon>Panicoideae</taxon>
        <taxon>Panicodae</taxon>
        <taxon>Paniceae</taxon>
        <taxon>Panicinae</taxon>
        <taxon>Panicum</taxon>
        <taxon>Panicum sect. Hiantes</taxon>
    </lineage>
</organism>
<comment type="caution">
    <text evidence="1">The sequence shown here is derived from an EMBL/GenBank/DDBJ whole genome shotgun (WGS) entry which is preliminary data.</text>
</comment>
<name>A0A8T0PIM2_PANVG</name>
<accession>A0A8T0PIM2</accession>
<gene>
    <name evidence="1" type="ORF">PVAP13_8KG063700</name>
</gene>
<proteinExistence type="predicted"/>
<dbReference type="Proteomes" id="UP000823388">
    <property type="component" value="Chromosome 8K"/>
</dbReference>